<dbReference type="SUPFAM" id="SSF63825">
    <property type="entry name" value="YWTD domain"/>
    <property type="match status" value="1"/>
</dbReference>
<comment type="caution">
    <text evidence="1">The sequence shown here is derived from an EMBL/GenBank/DDBJ whole genome shotgun (WGS) entry which is preliminary data.</text>
</comment>
<protein>
    <submittedName>
        <fullName evidence="1">Uncharacterized protein</fullName>
    </submittedName>
</protein>
<dbReference type="EMBL" id="DTOZ01000117">
    <property type="protein sequence ID" value="HGE78232.1"/>
    <property type="molecule type" value="Genomic_DNA"/>
</dbReference>
<accession>A0A7V3RHD1</accession>
<name>A0A7V3RHD1_UNCW3</name>
<evidence type="ECO:0000313" key="1">
    <source>
        <dbReference type="EMBL" id="HGE78232.1"/>
    </source>
</evidence>
<organism evidence="1">
    <name type="scientific">candidate division WOR-3 bacterium</name>
    <dbReference type="NCBI Taxonomy" id="2052148"/>
    <lineage>
        <taxon>Bacteria</taxon>
        <taxon>Bacteria division WOR-3</taxon>
    </lineage>
</organism>
<gene>
    <name evidence="1" type="ORF">ENX68_04440</name>
</gene>
<dbReference type="AlphaFoldDB" id="A0A7V3RHD1"/>
<proteinExistence type="predicted"/>
<reference evidence="1" key="1">
    <citation type="journal article" date="2020" name="mSystems">
        <title>Genome- and Community-Level Interaction Insights into Carbon Utilization and Element Cycling Functions of Hydrothermarchaeota in Hydrothermal Sediment.</title>
        <authorList>
            <person name="Zhou Z."/>
            <person name="Liu Y."/>
            <person name="Xu W."/>
            <person name="Pan J."/>
            <person name="Luo Z.H."/>
            <person name="Li M."/>
        </authorList>
    </citation>
    <scope>NUCLEOTIDE SEQUENCE [LARGE SCALE GENOMIC DNA]</scope>
    <source>
        <strain evidence="1">SpSt-961</strain>
    </source>
</reference>
<sequence>MQFLLFIFFLSPDSLLPLPGNFLNFEIAEGFIYLYESNNKKIIRMDNQNNPSAFSIDMINERINVFKLTPFFIYLGSPEGIFRLSINSGMIESIYRGYINSFTITDAEELIIADKQKKEILFLDYQNKIKWRLTGYNALDIGYYGGRIYLLTRKDIQVIDEYGNIIEKIKIPNKVEKVNVDEYIYLFKPNERVIYKWDGFWKEIFLQHPIADFKISKNNILVLNQYGDTIYFYDKSDF</sequence>